<name>A6EVW4_9GAMM</name>
<evidence type="ECO:0000313" key="2">
    <source>
        <dbReference type="Proteomes" id="UP000005856"/>
    </source>
</evidence>
<gene>
    <name evidence="1" type="ORF">MDG893_07135</name>
</gene>
<reference evidence="1 2" key="1">
    <citation type="submission" date="2007-06" db="EMBL/GenBank/DDBJ databases">
        <authorList>
            <person name="Green D."/>
            <person name="Ferriera S."/>
            <person name="Johnson J."/>
            <person name="Kravitz S."/>
            <person name="Beeson K."/>
            <person name="Sutton G."/>
            <person name="Rogers Y.-H."/>
            <person name="Friedman R."/>
            <person name="Frazier M."/>
            <person name="Venter J.C."/>
        </authorList>
    </citation>
    <scope>NUCLEOTIDE SEQUENCE [LARGE SCALE GENOMIC DNA]</scope>
    <source>
        <strain evidence="1 2">DG893</strain>
    </source>
</reference>
<dbReference type="EMBL" id="ABCP01000002">
    <property type="protein sequence ID" value="EDM49151.1"/>
    <property type="molecule type" value="Genomic_DNA"/>
</dbReference>
<dbReference type="AlphaFoldDB" id="A6EVW4"/>
<organism evidence="1 2">
    <name type="scientific">Marinobacter algicola DG893</name>
    <dbReference type="NCBI Taxonomy" id="443152"/>
    <lineage>
        <taxon>Bacteria</taxon>
        <taxon>Pseudomonadati</taxon>
        <taxon>Pseudomonadota</taxon>
        <taxon>Gammaproteobacteria</taxon>
        <taxon>Pseudomonadales</taxon>
        <taxon>Marinobacteraceae</taxon>
        <taxon>Marinobacter</taxon>
    </lineage>
</organism>
<protein>
    <submittedName>
        <fullName evidence="1">Uncharacterized protein</fullName>
    </submittedName>
</protein>
<comment type="caution">
    <text evidence="1">The sequence shown here is derived from an EMBL/GenBank/DDBJ whole genome shotgun (WGS) entry which is preliminary data.</text>
</comment>
<dbReference type="Proteomes" id="UP000005856">
    <property type="component" value="Unassembled WGS sequence"/>
</dbReference>
<accession>A6EVW4</accession>
<proteinExistence type="predicted"/>
<evidence type="ECO:0000313" key="1">
    <source>
        <dbReference type="EMBL" id="EDM49151.1"/>
    </source>
</evidence>
<sequence length="32" mass="3892">MFIFFEHRVQIMSMDDLVRRVENGFIVVIVHI</sequence>
<keyword evidence="2" id="KW-1185">Reference proteome</keyword>